<evidence type="ECO:0000313" key="2">
    <source>
        <dbReference type="EMBL" id="KAJ3228085.1"/>
    </source>
</evidence>
<accession>A0AAD5UBZ6</accession>
<proteinExistence type="predicted"/>
<organism evidence="2 3">
    <name type="scientific">Clydaea vesicula</name>
    <dbReference type="NCBI Taxonomy" id="447962"/>
    <lineage>
        <taxon>Eukaryota</taxon>
        <taxon>Fungi</taxon>
        <taxon>Fungi incertae sedis</taxon>
        <taxon>Chytridiomycota</taxon>
        <taxon>Chytridiomycota incertae sedis</taxon>
        <taxon>Chytridiomycetes</taxon>
        <taxon>Lobulomycetales</taxon>
        <taxon>Lobulomycetaceae</taxon>
        <taxon>Clydaea</taxon>
    </lineage>
</organism>
<evidence type="ECO:0000313" key="3">
    <source>
        <dbReference type="Proteomes" id="UP001211065"/>
    </source>
</evidence>
<feature type="compositionally biased region" description="Acidic residues" evidence="1">
    <location>
        <begin position="172"/>
        <end position="185"/>
    </location>
</feature>
<feature type="region of interest" description="Disordered" evidence="1">
    <location>
        <begin position="140"/>
        <end position="185"/>
    </location>
</feature>
<comment type="caution">
    <text evidence="2">The sequence shown here is derived from an EMBL/GenBank/DDBJ whole genome shotgun (WGS) entry which is preliminary data.</text>
</comment>
<gene>
    <name evidence="2" type="ORF">HK099_006710</name>
</gene>
<name>A0AAD5UBZ6_9FUNG</name>
<dbReference type="Proteomes" id="UP001211065">
    <property type="component" value="Unassembled WGS sequence"/>
</dbReference>
<reference evidence="2" key="1">
    <citation type="submission" date="2020-05" db="EMBL/GenBank/DDBJ databases">
        <title>Phylogenomic resolution of chytrid fungi.</title>
        <authorList>
            <person name="Stajich J.E."/>
            <person name="Amses K."/>
            <person name="Simmons R."/>
            <person name="Seto K."/>
            <person name="Myers J."/>
            <person name="Bonds A."/>
            <person name="Quandt C.A."/>
            <person name="Barry K."/>
            <person name="Liu P."/>
            <person name="Grigoriev I."/>
            <person name="Longcore J.E."/>
            <person name="James T.Y."/>
        </authorList>
    </citation>
    <scope>NUCLEOTIDE SEQUENCE</scope>
    <source>
        <strain evidence="2">JEL0476</strain>
    </source>
</reference>
<dbReference type="EMBL" id="JADGJW010000006">
    <property type="protein sequence ID" value="KAJ3228085.1"/>
    <property type="molecule type" value="Genomic_DNA"/>
</dbReference>
<protein>
    <submittedName>
        <fullName evidence="2">Uncharacterized protein</fullName>
    </submittedName>
</protein>
<dbReference type="AlphaFoldDB" id="A0AAD5UBZ6"/>
<sequence>MKTGDKRPRENSLNLNGSNTFPPTQQFINQSFYTMQQQNKQKKGQQQLVNLKKVKLNEGLANLSFSSLKDNLNEKINITDSNHTQLSKKLNILIEKEKSLCSTLDSIKTERQKLEFEKSKNILLLTNIYDIIEKSLRAARNKKEEVSGKKSKNVYNSSTRRSQRNKRKANVSEEEDDDDSENSDELDDFSKDLFHKLKSGYLCIYHAPPNSPQMASRTIYDICAPLKDWESYTPKLPHILAFLLDRKCENADTVLNNYQINSNDKMILLYTNILSQLNPRVFSKKFYESQGSFTDQKNVDDKYKKIVNLTKKSLILLTSILEKSFNNWLEEICAEKVYNEEKNATLKDDGSSNMEITVNGFFRNK</sequence>
<keyword evidence="3" id="KW-1185">Reference proteome</keyword>
<evidence type="ECO:0000256" key="1">
    <source>
        <dbReference type="SAM" id="MobiDB-lite"/>
    </source>
</evidence>